<evidence type="ECO:0000313" key="2">
    <source>
        <dbReference type="EMBL" id="CAK7325324.1"/>
    </source>
</evidence>
<gene>
    <name evidence="2" type="ORF">DCAF_LOCUS2998</name>
</gene>
<organism evidence="2 3">
    <name type="scientific">Dovyalis caffra</name>
    <dbReference type="NCBI Taxonomy" id="77055"/>
    <lineage>
        <taxon>Eukaryota</taxon>
        <taxon>Viridiplantae</taxon>
        <taxon>Streptophyta</taxon>
        <taxon>Embryophyta</taxon>
        <taxon>Tracheophyta</taxon>
        <taxon>Spermatophyta</taxon>
        <taxon>Magnoliopsida</taxon>
        <taxon>eudicotyledons</taxon>
        <taxon>Gunneridae</taxon>
        <taxon>Pentapetalae</taxon>
        <taxon>rosids</taxon>
        <taxon>fabids</taxon>
        <taxon>Malpighiales</taxon>
        <taxon>Salicaceae</taxon>
        <taxon>Flacourtieae</taxon>
        <taxon>Dovyalis</taxon>
    </lineage>
</organism>
<dbReference type="EMBL" id="CAWUPB010000850">
    <property type="protein sequence ID" value="CAK7325324.1"/>
    <property type="molecule type" value="Genomic_DNA"/>
</dbReference>
<feature type="coiled-coil region" evidence="1">
    <location>
        <begin position="131"/>
        <end position="159"/>
    </location>
</feature>
<evidence type="ECO:0000313" key="3">
    <source>
        <dbReference type="Proteomes" id="UP001314170"/>
    </source>
</evidence>
<reference evidence="2 3" key="1">
    <citation type="submission" date="2024-01" db="EMBL/GenBank/DDBJ databases">
        <authorList>
            <person name="Waweru B."/>
        </authorList>
    </citation>
    <scope>NUCLEOTIDE SEQUENCE [LARGE SCALE GENOMIC DNA]</scope>
</reference>
<proteinExistence type="predicted"/>
<dbReference type="AlphaFoldDB" id="A0AAV1QW72"/>
<name>A0AAV1QW72_9ROSI</name>
<dbReference type="Proteomes" id="UP001314170">
    <property type="component" value="Unassembled WGS sequence"/>
</dbReference>
<protein>
    <submittedName>
        <fullName evidence="2">Uncharacterized protein</fullName>
    </submittedName>
</protein>
<evidence type="ECO:0000256" key="1">
    <source>
        <dbReference type="SAM" id="Coils"/>
    </source>
</evidence>
<keyword evidence="1" id="KW-0175">Coiled coil</keyword>
<accession>A0AAV1QW72</accession>
<sequence>MGPEIPNSMDVSLTDKEKARGVDSINKLDAGALFVLKSRGWFGGILCLLVDTVATIYSYNLLSLVLEHYADIGQRQLRSAQLLFLSIFNNMKPEYKKSSSNANKLDVTMPSINNYSSAFDFSNLMDSLQVVDNVQKKIQDKLERRRNDERKMLSKALNAIEKKQKDWQLSLGWIKKKEAVEKMRQMYRHRQIKNLARNPSGQAKRNSRFRLSMLEKILKRREALMCEFNKLRGVYGM</sequence>
<keyword evidence="3" id="KW-1185">Reference proteome</keyword>
<comment type="caution">
    <text evidence="2">The sequence shown here is derived from an EMBL/GenBank/DDBJ whole genome shotgun (WGS) entry which is preliminary data.</text>
</comment>